<evidence type="ECO:0000313" key="5">
    <source>
        <dbReference type="Proteomes" id="UP000735302"/>
    </source>
</evidence>
<evidence type="ECO:0000259" key="3">
    <source>
        <dbReference type="Pfam" id="PF01370"/>
    </source>
</evidence>
<dbReference type="GO" id="GO:0016616">
    <property type="term" value="F:oxidoreductase activity, acting on the CH-OH group of donors, NAD or NADP as acceptor"/>
    <property type="evidence" value="ECO:0007669"/>
    <property type="project" value="TreeGrafter"/>
</dbReference>
<sequence>MPSTTSIFSCAGLIRFVTRQRKTSLFTRTPNLAALVSVSASPPRFSTSTMSGELVLVSGATGYLGAWVCKKLQEKGYRVRGTVRSLKNTDKVNFLYNLTTDAKYPLELVEADLLDVESWPRAVKDCKYVIHTASPFVVAKPKNEDELIKPAREGTLNVLRAAADAGTVEHVVVTSSIAAVMDRAPREGIYTEEDWSIPEKQEFVYEKSKTLAEKAAWDFVKELPHGKKFGLTTLQPSCIFGPLLSKNPGTSVDSIAELLEGKIPALPKLYLPCVDVRDVAEAHARAISVDGTVGKRILVNSSTEFYPEMATWVQEEFGPQGYKISTRQLPNAITKLGSCFSTQLKEMRHIGEKSKEFSTERLRTVLGIEPIPVKDTLITMCYSLIERGKVNKTDKYRGPPSN</sequence>
<evidence type="ECO:0000313" key="4">
    <source>
        <dbReference type="EMBL" id="GFO48079.1"/>
    </source>
</evidence>
<dbReference type="EMBL" id="BLXT01008374">
    <property type="protein sequence ID" value="GFO48079.1"/>
    <property type="molecule type" value="Genomic_DNA"/>
</dbReference>
<dbReference type="FunFam" id="3.40.50.720:FF:000336">
    <property type="entry name" value="Aldehyde reductase"/>
    <property type="match status" value="1"/>
</dbReference>
<evidence type="ECO:0000256" key="1">
    <source>
        <dbReference type="ARBA" id="ARBA00023002"/>
    </source>
</evidence>
<reference evidence="4 5" key="1">
    <citation type="journal article" date="2021" name="Elife">
        <title>Chloroplast acquisition without the gene transfer in kleptoplastic sea slugs, Plakobranchus ocellatus.</title>
        <authorList>
            <person name="Maeda T."/>
            <person name="Takahashi S."/>
            <person name="Yoshida T."/>
            <person name="Shimamura S."/>
            <person name="Takaki Y."/>
            <person name="Nagai Y."/>
            <person name="Toyoda A."/>
            <person name="Suzuki Y."/>
            <person name="Arimoto A."/>
            <person name="Ishii H."/>
            <person name="Satoh N."/>
            <person name="Nishiyama T."/>
            <person name="Hasebe M."/>
            <person name="Maruyama T."/>
            <person name="Minagawa J."/>
            <person name="Obokata J."/>
            <person name="Shigenobu S."/>
        </authorList>
    </citation>
    <scope>NUCLEOTIDE SEQUENCE [LARGE SCALE GENOMIC DNA]</scope>
</reference>
<accession>A0AAV4DVA7</accession>
<proteinExistence type="inferred from homology"/>
<dbReference type="PANTHER" id="PTHR10366:SF564">
    <property type="entry name" value="STEROL-4-ALPHA-CARBOXYLATE 3-DEHYDROGENASE, DECARBOXYLATING"/>
    <property type="match status" value="1"/>
</dbReference>
<comment type="similarity">
    <text evidence="2">Belongs to the NAD(P)-dependent epimerase/dehydratase family. Dihydroflavonol-4-reductase subfamily.</text>
</comment>
<dbReference type="CDD" id="cd05227">
    <property type="entry name" value="AR_SDR_e"/>
    <property type="match status" value="1"/>
</dbReference>
<dbReference type="PANTHER" id="PTHR10366">
    <property type="entry name" value="NAD DEPENDENT EPIMERASE/DEHYDRATASE"/>
    <property type="match status" value="1"/>
</dbReference>
<organism evidence="4 5">
    <name type="scientific">Plakobranchus ocellatus</name>
    <dbReference type="NCBI Taxonomy" id="259542"/>
    <lineage>
        <taxon>Eukaryota</taxon>
        <taxon>Metazoa</taxon>
        <taxon>Spiralia</taxon>
        <taxon>Lophotrochozoa</taxon>
        <taxon>Mollusca</taxon>
        <taxon>Gastropoda</taxon>
        <taxon>Heterobranchia</taxon>
        <taxon>Euthyneura</taxon>
        <taxon>Panpulmonata</taxon>
        <taxon>Sacoglossa</taxon>
        <taxon>Placobranchoidea</taxon>
        <taxon>Plakobranchidae</taxon>
        <taxon>Plakobranchus</taxon>
    </lineage>
</organism>
<dbReference type="Proteomes" id="UP000735302">
    <property type="component" value="Unassembled WGS sequence"/>
</dbReference>
<keyword evidence="1" id="KW-0560">Oxidoreductase</keyword>
<dbReference type="Gene3D" id="3.40.50.720">
    <property type="entry name" value="NAD(P)-binding Rossmann-like Domain"/>
    <property type="match status" value="1"/>
</dbReference>
<evidence type="ECO:0000256" key="2">
    <source>
        <dbReference type="ARBA" id="ARBA00023445"/>
    </source>
</evidence>
<dbReference type="InterPro" id="IPR036291">
    <property type="entry name" value="NAD(P)-bd_dom_sf"/>
</dbReference>
<feature type="domain" description="NAD-dependent epimerase/dehydratase" evidence="3">
    <location>
        <begin position="55"/>
        <end position="289"/>
    </location>
</feature>
<dbReference type="SUPFAM" id="SSF51735">
    <property type="entry name" value="NAD(P)-binding Rossmann-fold domains"/>
    <property type="match status" value="1"/>
</dbReference>
<dbReference type="Pfam" id="PF01370">
    <property type="entry name" value="Epimerase"/>
    <property type="match status" value="1"/>
</dbReference>
<keyword evidence="5" id="KW-1185">Reference proteome</keyword>
<dbReference type="AlphaFoldDB" id="A0AAV4DVA7"/>
<dbReference type="InterPro" id="IPR001509">
    <property type="entry name" value="Epimerase_deHydtase"/>
</dbReference>
<comment type="caution">
    <text evidence="4">The sequence shown here is derived from an EMBL/GenBank/DDBJ whole genome shotgun (WGS) entry which is preliminary data.</text>
</comment>
<gene>
    <name evidence="4" type="ORF">PoB_007458400</name>
</gene>
<protein>
    <submittedName>
        <fullName evidence="4">NADPH-dependent aldehyde reductase ari1-like isoform x2</fullName>
    </submittedName>
</protein>
<name>A0AAV4DVA7_9GAST</name>
<dbReference type="InterPro" id="IPR050425">
    <property type="entry name" value="NAD(P)_dehydrat-like"/>
</dbReference>